<evidence type="ECO:0000256" key="1">
    <source>
        <dbReference type="ARBA" id="ARBA00022574"/>
    </source>
</evidence>
<name>A0A9W7I0T2_HIBTR</name>
<organism evidence="4 5">
    <name type="scientific">Hibiscus trionum</name>
    <name type="common">Flower of an hour</name>
    <dbReference type="NCBI Taxonomy" id="183268"/>
    <lineage>
        <taxon>Eukaryota</taxon>
        <taxon>Viridiplantae</taxon>
        <taxon>Streptophyta</taxon>
        <taxon>Embryophyta</taxon>
        <taxon>Tracheophyta</taxon>
        <taxon>Spermatophyta</taxon>
        <taxon>Magnoliopsida</taxon>
        <taxon>eudicotyledons</taxon>
        <taxon>Gunneridae</taxon>
        <taxon>Pentapetalae</taxon>
        <taxon>rosids</taxon>
        <taxon>malvids</taxon>
        <taxon>Malvales</taxon>
        <taxon>Malvaceae</taxon>
        <taxon>Malvoideae</taxon>
        <taxon>Hibiscus</taxon>
    </lineage>
</organism>
<proteinExistence type="predicted"/>
<dbReference type="PANTHER" id="PTHR15574">
    <property type="entry name" value="WD REPEAT DOMAIN-CONTAINING FAMILY"/>
    <property type="match status" value="1"/>
</dbReference>
<evidence type="ECO:0000313" key="5">
    <source>
        <dbReference type="Proteomes" id="UP001165190"/>
    </source>
</evidence>
<comment type="caution">
    <text evidence="4">The sequence shown here is derived from an EMBL/GenBank/DDBJ whole genome shotgun (WGS) entry which is preliminary data.</text>
</comment>
<gene>
    <name evidence="4" type="ORF">HRI_002391200</name>
</gene>
<dbReference type="PANTHER" id="PTHR15574:SF21">
    <property type="entry name" value="DDB1- AND CUL4-ASSOCIATED FACTOR 8"/>
    <property type="match status" value="1"/>
</dbReference>
<evidence type="ECO:0000256" key="2">
    <source>
        <dbReference type="ARBA" id="ARBA00022737"/>
    </source>
</evidence>
<dbReference type="OrthoDB" id="4869960at2759"/>
<dbReference type="GO" id="GO:0005737">
    <property type="term" value="C:cytoplasm"/>
    <property type="evidence" value="ECO:0007669"/>
    <property type="project" value="TreeGrafter"/>
</dbReference>
<feature type="repeat" description="WD" evidence="3">
    <location>
        <begin position="60"/>
        <end position="82"/>
    </location>
</feature>
<dbReference type="InterPro" id="IPR036322">
    <property type="entry name" value="WD40_repeat_dom_sf"/>
</dbReference>
<dbReference type="Pfam" id="PF00400">
    <property type="entry name" value="WD40"/>
    <property type="match status" value="2"/>
</dbReference>
<keyword evidence="2" id="KW-0677">Repeat</keyword>
<dbReference type="InterPro" id="IPR015943">
    <property type="entry name" value="WD40/YVTN_repeat-like_dom_sf"/>
</dbReference>
<dbReference type="EMBL" id="BSYR01000022">
    <property type="protein sequence ID" value="GMI87219.1"/>
    <property type="molecule type" value="Genomic_DNA"/>
</dbReference>
<dbReference type="SUPFAM" id="SSF50978">
    <property type="entry name" value="WD40 repeat-like"/>
    <property type="match status" value="1"/>
</dbReference>
<dbReference type="SMART" id="SM00320">
    <property type="entry name" value="WD40"/>
    <property type="match status" value="5"/>
</dbReference>
<evidence type="ECO:0000313" key="4">
    <source>
        <dbReference type="EMBL" id="GMI87219.1"/>
    </source>
</evidence>
<dbReference type="Proteomes" id="UP001165190">
    <property type="component" value="Unassembled WGS sequence"/>
</dbReference>
<keyword evidence="1 3" id="KW-0853">WD repeat</keyword>
<protein>
    <submittedName>
        <fullName evidence="4">Uncharacterized protein</fullName>
    </submittedName>
</protein>
<sequence>MRNGKAKASVDTAVVDVWRRELGELSNRKFANRIAASEDLVLRLDNSHIHVKDQSCADRVTFNAAGNILVSGSPDKRVSMWDWEPGISKISFNSGHKYIDSHFVVKIMPYTGDHSLVMCSADGQVRHALIMEGGVQTRMIANHMQGAFDLAVEPGSPNIFYSCGADGLVNHFDLRRRRHLAVTQLFKCQPIDDPMLIRGFIPLYHIAFDPVNPNLFAVSGCDKYTRLYDIRKSKQDSSTDFGQPIDHFYPPHLIGDHEIGVTGMAFSDQSELLVSYGDSSICLFTRDMGLGHDPVPSSRGEASEKVIPRVYKGLSKKERSKSVSFFGPKSEYVVVGSEFGRMFIWKKKGGELVRVMKAVRRRVNFIESHPQTSVLASCGSLELKIWTPKAVDKAVLPTQNELDQQVQERSMYRFLPFP</sequence>
<evidence type="ECO:0000256" key="3">
    <source>
        <dbReference type="PROSITE-ProRule" id="PRU00221"/>
    </source>
</evidence>
<reference evidence="4" key="1">
    <citation type="submission" date="2023-05" db="EMBL/GenBank/DDBJ databases">
        <title>Genome and transcriptome analyses reveal genes involved in the formation of fine ridges on petal epidermal cells in Hibiscus trionum.</title>
        <authorList>
            <person name="Koshimizu S."/>
            <person name="Masuda S."/>
            <person name="Ishii T."/>
            <person name="Shirasu K."/>
            <person name="Hoshino A."/>
            <person name="Arita M."/>
        </authorList>
    </citation>
    <scope>NUCLEOTIDE SEQUENCE</scope>
    <source>
        <strain evidence="4">Hamamatsu line</strain>
    </source>
</reference>
<dbReference type="GO" id="GO:0080008">
    <property type="term" value="C:Cul4-RING E3 ubiquitin ligase complex"/>
    <property type="evidence" value="ECO:0007669"/>
    <property type="project" value="TreeGrafter"/>
</dbReference>
<accession>A0A9W7I0T2</accession>
<dbReference type="PROSITE" id="PS50082">
    <property type="entry name" value="WD_REPEATS_2"/>
    <property type="match status" value="1"/>
</dbReference>
<dbReference type="AlphaFoldDB" id="A0A9W7I0T2"/>
<keyword evidence="5" id="KW-1185">Reference proteome</keyword>
<dbReference type="InterPro" id="IPR045151">
    <property type="entry name" value="DCAF8"/>
</dbReference>
<dbReference type="InterPro" id="IPR001680">
    <property type="entry name" value="WD40_rpt"/>
</dbReference>
<dbReference type="Gene3D" id="2.130.10.10">
    <property type="entry name" value="YVTN repeat-like/Quinoprotein amine dehydrogenase"/>
    <property type="match status" value="1"/>
</dbReference>